<keyword evidence="4 5" id="KW-0472">Membrane</keyword>
<comment type="caution">
    <text evidence="6">The sequence shown here is derived from an EMBL/GenBank/DDBJ whole genome shotgun (WGS) entry which is preliminary data.</text>
</comment>
<dbReference type="InterPro" id="IPR006008">
    <property type="entry name" value="YciB"/>
</dbReference>
<feature type="transmembrane region" description="Helical" evidence="5">
    <location>
        <begin position="175"/>
        <end position="196"/>
    </location>
</feature>
<dbReference type="OrthoDB" id="9788219at2"/>
<keyword evidence="3 5" id="KW-1133">Transmembrane helix</keyword>
<feature type="transmembrane region" description="Helical" evidence="5">
    <location>
        <begin position="77"/>
        <end position="99"/>
    </location>
</feature>
<keyword evidence="2 5" id="KW-0812">Transmembrane</keyword>
<feature type="transmembrane region" description="Helical" evidence="5">
    <location>
        <begin position="105"/>
        <end position="122"/>
    </location>
</feature>
<evidence type="ECO:0000313" key="7">
    <source>
        <dbReference type="Proteomes" id="UP000236327"/>
    </source>
</evidence>
<dbReference type="Proteomes" id="UP000236327">
    <property type="component" value="Unassembled WGS sequence"/>
</dbReference>
<feature type="transmembrane region" description="Helical" evidence="5">
    <location>
        <begin position="12"/>
        <end position="30"/>
    </location>
</feature>
<organism evidence="6 7">
    <name type="scientific">Novosphingobium guangzhouense</name>
    <dbReference type="NCBI Taxonomy" id="1850347"/>
    <lineage>
        <taxon>Bacteria</taxon>
        <taxon>Pseudomonadati</taxon>
        <taxon>Pseudomonadota</taxon>
        <taxon>Alphaproteobacteria</taxon>
        <taxon>Sphingomonadales</taxon>
        <taxon>Sphingomonadaceae</taxon>
        <taxon>Novosphingobium</taxon>
    </lineage>
</organism>
<keyword evidence="7" id="KW-1185">Reference proteome</keyword>
<feature type="transmembrane region" description="Helical" evidence="5">
    <location>
        <begin position="42"/>
        <end position="65"/>
    </location>
</feature>
<comment type="subcellular location">
    <subcellularLocation>
        <location evidence="5">Cell inner membrane</location>
        <topology evidence="5">Multi-pass membrane protein</topology>
    </subcellularLocation>
</comment>
<proteinExistence type="inferred from homology"/>
<dbReference type="EMBL" id="LYMM01000033">
    <property type="protein sequence ID" value="PNU04580.1"/>
    <property type="molecule type" value="Genomic_DNA"/>
</dbReference>
<name>A0A2K2G0K5_9SPHN</name>
<evidence type="ECO:0000256" key="3">
    <source>
        <dbReference type="ARBA" id="ARBA00022989"/>
    </source>
</evidence>
<keyword evidence="5" id="KW-0997">Cell inner membrane</keyword>
<protein>
    <recommendedName>
        <fullName evidence="5">Inner membrane-spanning protein YciB</fullName>
    </recommendedName>
</protein>
<gene>
    <name evidence="5" type="primary">yciB</name>
    <name evidence="6" type="ORF">A8V01_19410</name>
</gene>
<sequence length="215" mass="24076">MSGAQKSKPKSSWLNLLVDFGPLLVFFLAYRHWAPDGDANPIATVTAVIKGTVAFMVATVAALIVSKWRLGHVSPMLWLTTVLILGFGALTVIFRNAIFIQLKPTAVYLMFSAVLFIGLWRGKAMLKYLLQAAFEGLDEDGWMKLSRNWAWFFLALAVLNTVLVYTVSFDTWLQAKLWGFTVLSFLFTFSQLPMVLRHGMGESGKDELVENPPHD</sequence>
<reference evidence="6 7" key="1">
    <citation type="submission" date="2016-05" db="EMBL/GenBank/DDBJ databases">
        <title>Complete genome sequence of Novosphingobium guangzhouense SA925(T).</title>
        <authorList>
            <person name="Sha S."/>
        </authorList>
    </citation>
    <scope>NUCLEOTIDE SEQUENCE [LARGE SCALE GENOMIC DNA]</scope>
    <source>
        <strain evidence="6 7">SA925</strain>
    </source>
</reference>
<comment type="function">
    <text evidence="5">Plays a role in cell envelope biogenesis, maintenance of cell envelope integrity and membrane homeostasis.</text>
</comment>
<dbReference type="PANTHER" id="PTHR36917">
    <property type="entry name" value="INTRACELLULAR SEPTATION PROTEIN A-RELATED"/>
    <property type="match status" value="1"/>
</dbReference>
<evidence type="ECO:0000256" key="4">
    <source>
        <dbReference type="ARBA" id="ARBA00023136"/>
    </source>
</evidence>
<keyword evidence="1 5" id="KW-1003">Cell membrane</keyword>
<evidence type="ECO:0000313" key="6">
    <source>
        <dbReference type="EMBL" id="PNU04580.1"/>
    </source>
</evidence>
<accession>A0A2K2G0K5</accession>
<comment type="similarity">
    <text evidence="5">Belongs to the YciB family.</text>
</comment>
<dbReference type="PANTHER" id="PTHR36917:SF1">
    <property type="entry name" value="INNER MEMBRANE-SPANNING PROTEIN YCIB"/>
    <property type="match status" value="1"/>
</dbReference>
<evidence type="ECO:0000256" key="1">
    <source>
        <dbReference type="ARBA" id="ARBA00022475"/>
    </source>
</evidence>
<dbReference type="RefSeq" id="WP_103096120.1">
    <property type="nucleotide sequence ID" value="NZ_LYMM01000033.1"/>
</dbReference>
<dbReference type="AlphaFoldDB" id="A0A2K2G0K5"/>
<evidence type="ECO:0000256" key="5">
    <source>
        <dbReference type="HAMAP-Rule" id="MF_00189"/>
    </source>
</evidence>
<feature type="transmembrane region" description="Helical" evidence="5">
    <location>
        <begin position="149"/>
        <end position="169"/>
    </location>
</feature>
<evidence type="ECO:0000256" key="2">
    <source>
        <dbReference type="ARBA" id="ARBA00022692"/>
    </source>
</evidence>
<dbReference type="Pfam" id="PF04279">
    <property type="entry name" value="IspA"/>
    <property type="match status" value="1"/>
</dbReference>
<dbReference type="HAMAP" id="MF_00189">
    <property type="entry name" value="YciB"/>
    <property type="match status" value="1"/>
</dbReference>
<dbReference type="GO" id="GO:0005886">
    <property type="term" value="C:plasma membrane"/>
    <property type="evidence" value="ECO:0007669"/>
    <property type="project" value="UniProtKB-SubCell"/>
</dbReference>